<dbReference type="InterPro" id="IPR016167">
    <property type="entry name" value="FAD-bd_PCMH_sub1"/>
</dbReference>
<dbReference type="PANTHER" id="PTHR46568:SF1">
    <property type="entry name" value="ALKYLDIHYDROXYACETONEPHOSPHATE SYNTHASE, PEROXISOMAL"/>
    <property type="match status" value="1"/>
</dbReference>
<dbReference type="Gene3D" id="3.30.300.330">
    <property type="match status" value="1"/>
</dbReference>
<dbReference type="GO" id="GO:0071949">
    <property type="term" value="F:FAD binding"/>
    <property type="evidence" value="ECO:0007669"/>
    <property type="project" value="InterPro"/>
</dbReference>
<dbReference type="InterPro" id="IPR016171">
    <property type="entry name" value="Vanillyl_alc_oxidase_C-sub2"/>
</dbReference>
<proteinExistence type="inferred from homology"/>
<evidence type="ECO:0000259" key="8">
    <source>
        <dbReference type="PROSITE" id="PS51387"/>
    </source>
</evidence>
<evidence type="ECO:0000256" key="7">
    <source>
        <dbReference type="PIRSR" id="PIRSR625650-4"/>
    </source>
</evidence>
<dbReference type="Proteomes" id="UP000430843">
    <property type="component" value="Unassembled WGS sequence"/>
</dbReference>
<evidence type="ECO:0000256" key="2">
    <source>
        <dbReference type="ARBA" id="ARBA00022630"/>
    </source>
</evidence>
<keyword evidence="2" id="KW-0285">Flavoprotein</keyword>
<dbReference type="InterPro" id="IPR036318">
    <property type="entry name" value="FAD-bd_PCMH-like_sf"/>
</dbReference>
<dbReference type="InterPro" id="IPR025650">
    <property type="entry name" value="Alkyl-DHAP_Synthase"/>
</dbReference>
<keyword evidence="3 6" id="KW-0274">FAD</keyword>
<dbReference type="EMBL" id="WBWA01000018">
    <property type="protein sequence ID" value="KAB2663775.1"/>
    <property type="molecule type" value="Genomic_DNA"/>
</dbReference>
<evidence type="ECO:0000313" key="9">
    <source>
        <dbReference type="EMBL" id="KAB2663775.1"/>
    </source>
</evidence>
<gene>
    <name evidence="9" type="ORF">F9K91_17500</name>
</gene>
<dbReference type="Gene3D" id="3.30.465.10">
    <property type="match status" value="1"/>
</dbReference>
<dbReference type="InterPro" id="IPR004113">
    <property type="entry name" value="FAD-bd_oxidored_4_C"/>
</dbReference>
<reference evidence="9 10" key="1">
    <citation type="submission" date="2019-09" db="EMBL/GenBank/DDBJ databases">
        <title>Taxonomic organization of the family Brucellaceae based on a phylogenomic approach.</title>
        <authorList>
            <person name="Leclercq S."/>
            <person name="Cloeckaert A."/>
            <person name="Zygmunt M.S."/>
        </authorList>
    </citation>
    <scope>NUCLEOTIDE SEQUENCE [LARGE SCALE GENOMIC DNA]</scope>
    <source>
        <strain evidence="9 10">LMG 18957</strain>
    </source>
</reference>
<protein>
    <submittedName>
        <fullName evidence="9">FAD-binding oxidoreductase</fullName>
    </submittedName>
</protein>
<dbReference type="Gene3D" id="3.30.43.10">
    <property type="entry name" value="Uridine Diphospho-n-acetylenolpyruvylglucosamine Reductase, domain 2"/>
    <property type="match status" value="1"/>
</dbReference>
<evidence type="ECO:0000256" key="6">
    <source>
        <dbReference type="PIRSR" id="PIRSR625650-3"/>
    </source>
</evidence>
<sequence length="517" mass="56702">MNKRLFNQSRDGPVSSNNIAVRFNEAELSGLKQLAVSPTLNDEFVAQLHELVGKDNVLTDQETRLSYGRDSLPYAKFCYRSGRLPGTLPVAVVRPASAEDISEVMKFSRANGIRVIPVGTSSGVLGGTIPLCNELVIDLTRLDKILHIDEINHLVTVQAGMNGWAFEEALNAVGWTAGHYPQSIKISTVGGWAACRGGGQASSRYGKIEDIVVGLKVVLPDGQMMAITPEARRAVGPSVKDIFIGSEGVLGVITELTLRIWRKPEVVENLVIAYADVEKAVSAARRIMQAELRPAIVRIYDDAETASRTEGQDEFKSRPVMTFLSFSGHRELVAAEKKIALDIVHSEGGKIAPLDAFNDWLESRYVSLSQRWTDQGYFMDTVEVVLPYDRLNDAYTKMKAAVKAINEDVHFGSHWSHVYPDGACQYMTFRLPPMDDEVALPQHAAIWDVLQQLALDNGGSISHHHGVGVFRGKWMKNELGVGLDLVQAIKDYLDPENLVNPGKLGLRSAADAVSING</sequence>
<dbReference type="Gene3D" id="3.30.70.3450">
    <property type="match status" value="1"/>
</dbReference>
<evidence type="ECO:0000256" key="1">
    <source>
        <dbReference type="ARBA" id="ARBA00008000"/>
    </source>
</evidence>
<evidence type="ECO:0000313" key="10">
    <source>
        <dbReference type="Proteomes" id="UP000430843"/>
    </source>
</evidence>
<dbReference type="InterPro" id="IPR006094">
    <property type="entry name" value="Oxid_FAD_bind_N"/>
</dbReference>
<dbReference type="InterPro" id="IPR016164">
    <property type="entry name" value="FAD-linked_Oxase-like_C"/>
</dbReference>
<dbReference type="Gene3D" id="1.10.45.10">
    <property type="entry name" value="Vanillyl-alcohol Oxidase, Chain A, domain 4"/>
    <property type="match status" value="1"/>
</dbReference>
<dbReference type="AlphaFoldDB" id="A0A833CKF5"/>
<feature type="binding site" evidence="6">
    <location>
        <begin position="247"/>
        <end position="253"/>
    </location>
    <ligand>
        <name>FAD</name>
        <dbReference type="ChEBI" id="CHEBI:57692"/>
    </ligand>
</feature>
<evidence type="ECO:0000256" key="5">
    <source>
        <dbReference type="PIRSR" id="PIRSR625650-2"/>
    </source>
</evidence>
<dbReference type="InterPro" id="IPR016166">
    <property type="entry name" value="FAD-bd_PCMH"/>
</dbReference>
<feature type="site" description="Important for enzyme activity" evidence="7">
    <location>
        <position position="298"/>
    </location>
</feature>
<dbReference type="GO" id="GO:0008610">
    <property type="term" value="P:lipid biosynthetic process"/>
    <property type="evidence" value="ECO:0007669"/>
    <property type="project" value="InterPro"/>
</dbReference>
<name>A0A833CKF5_9HYPH</name>
<dbReference type="PANTHER" id="PTHR46568">
    <property type="entry name" value="ALKYLDIHYDROXYACETONEPHOSPHATE SYNTHASE, PEROXISOMAL"/>
    <property type="match status" value="1"/>
</dbReference>
<dbReference type="Pfam" id="PF01565">
    <property type="entry name" value="FAD_binding_4"/>
    <property type="match status" value="1"/>
</dbReference>
<dbReference type="SUPFAM" id="SSF56176">
    <property type="entry name" value="FAD-binding/transporter-associated domain-like"/>
    <property type="match status" value="1"/>
</dbReference>
<evidence type="ECO:0000256" key="3">
    <source>
        <dbReference type="ARBA" id="ARBA00022827"/>
    </source>
</evidence>
<feature type="binding site" evidence="5">
    <location>
        <position position="371"/>
    </location>
    <ligand>
        <name>substrate</name>
    </ligand>
</feature>
<comment type="cofactor">
    <cofactor evidence="6">
        <name>FAD</name>
        <dbReference type="ChEBI" id="CHEBI:57692"/>
    </cofactor>
</comment>
<comment type="caution">
    <text evidence="9">The sequence shown here is derived from an EMBL/GenBank/DDBJ whole genome shotgun (WGS) entry which is preliminary data.</text>
</comment>
<accession>A0A833CKF5</accession>
<dbReference type="GO" id="GO:0008609">
    <property type="term" value="F:alkylglycerone-phosphate synthase activity"/>
    <property type="evidence" value="ECO:0007669"/>
    <property type="project" value="InterPro"/>
</dbReference>
<organism evidence="9 10">
    <name type="scientific">Brucella tritici</name>
    <dbReference type="NCBI Taxonomy" id="94626"/>
    <lineage>
        <taxon>Bacteria</taxon>
        <taxon>Pseudomonadati</taxon>
        <taxon>Pseudomonadota</taxon>
        <taxon>Alphaproteobacteria</taxon>
        <taxon>Hyphomicrobiales</taxon>
        <taxon>Brucellaceae</taxon>
        <taxon>Brucella/Ochrobactrum group</taxon>
        <taxon>Brucella</taxon>
    </lineage>
</organism>
<keyword evidence="10" id="KW-1185">Reference proteome</keyword>
<feature type="domain" description="FAD-binding PCMH-type" evidence="8">
    <location>
        <begin position="85"/>
        <end position="263"/>
    </location>
</feature>
<feature type="active site" description="Proton donor/acceptor" evidence="4">
    <location>
        <position position="426"/>
    </location>
</feature>
<dbReference type="SUPFAM" id="SSF55103">
    <property type="entry name" value="FAD-linked oxidases, C-terminal domain"/>
    <property type="match status" value="1"/>
</dbReference>
<dbReference type="Pfam" id="PF02913">
    <property type="entry name" value="FAD-oxidase_C"/>
    <property type="match status" value="1"/>
</dbReference>
<dbReference type="PROSITE" id="PS51387">
    <property type="entry name" value="FAD_PCMH"/>
    <property type="match status" value="1"/>
</dbReference>
<comment type="similarity">
    <text evidence="1">Belongs to the FAD-binding oxidoreductase/transferase type 4 family.</text>
</comment>
<evidence type="ECO:0000256" key="4">
    <source>
        <dbReference type="PIRSR" id="PIRSR625650-1"/>
    </source>
</evidence>
<dbReference type="InterPro" id="IPR016169">
    <property type="entry name" value="FAD-bd_PCMH_sub2"/>
</dbReference>